<dbReference type="GO" id="GO:0006189">
    <property type="term" value="P:'de novo' IMP biosynthetic process"/>
    <property type="evidence" value="ECO:0007669"/>
    <property type="project" value="UniProtKB-UniRule"/>
</dbReference>
<sequence>MKPFFFQMSTAKQAKSALISVFDKTGLEPIIHRMKTLGITIYSTGGTEDFIKKLGVEVVPVESITDYPPIFGGRVKTLHPKIFGGILNRQDNAQDTEEMKQYAIPQIDIVIVDLYPFEKTVTSGASEQEIIEKIDIGGISLIRAAAKNYKDVLCVASVNQYADLLYILNEQHGSSTLEERHSFATKAFRVSSHYDTAIFNYFNQTEEIPTLAINECNGQVLRYGENPHQKGEFYGNFDALFDKLHGKELSYNNLLDVDAAVNLMAEFVGDDPTFAILKHNNACGVATRKTIHEAYKDALAGDPVSAFGGILISNTKIDSATAETIHSLFFEVIIAPSYSDEALKILEQKKNRIILVQKKAKMPTTSVRSCLNGYLVQEKDLKTDSIEDVQYVTAVKPSAEVLEDLFFASKICKNTKSNTIVLAKNKQLIASGTGQTSRVDALKQAIEKAKEFQFDLNDAVMASDAFFPFPDCVEIAHNEGIRSVIQPGGSIKDQASIDYCDAHQMGMVFTGVRHFKH</sequence>
<proteinExistence type="inferred from homology"/>
<dbReference type="InterPro" id="IPR011607">
    <property type="entry name" value="MGS-like_dom"/>
</dbReference>
<evidence type="ECO:0000259" key="11">
    <source>
        <dbReference type="PROSITE" id="PS51855"/>
    </source>
</evidence>
<dbReference type="Proteomes" id="UP000250169">
    <property type="component" value="Unassembled WGS sequence"/>
</dbReference>
<dbReference type="EC" id="2.1.2.3" evidence="10"/>
<dbReference type="UniPathway" id="UPA00074">
    <property type="reaction ID" value="UER00133"/>
</dbReference>
<comment type="catalytic activity">
    <reaction evidence="9 10">
        <text>IMP + H2O = 5-formamido-1-(5-phospho-D-ribosyl)imidazole-4-carboxamide</text>
        <dbReference type="Rhea" id="RHEA:18445"/>
        <dbReference type="ChEBI" id="CHEBI:15377"/>
        <dbReference type="ChEBI" id="CHEBI:58053"/>
        <dbReference type="ChEBI" id="CHEBI:58467"/>
        <dbReference type="EC" id="3.5.4.10"/>
    </reaction>
</comment>
<dbReference type="SMART" id="SM00798">
    <property type="entry name" value="AICARFT_IMPCHas"/>
    <property type="match status" value="1"/>
</dbReference>
<dbReference type="PANTHER" id="PTHR11692:SF0">
    <property type="entry name" value="BIFUNCTIONAL PURINE BIOSYNTHESIS PROTEIN ATIC"/>
    <property type="match status" value="1"/>
</dbReference>
<dbReference type="InterPro" id="IPR036914">
    <property type="entry name" value="MGS-like_dom_sf"/>
</dbReference>
<dbReference type="PROSITE" id="PS51855">
    <property type="entry name" value="MGS"/>
    <property type="match status" value="1"/>
</dbReference>
<dbReference type="PIRSF" id="PIRSF000414">
    <property type="entry name" value="AICARFT_IMPCHas"/>
    <property type="match status" value="1"/>
</dbReference>
<keyword evidence="7 10" id="KW-0511">Multifunctional enzyme</keyword>
<dbReference type="AlphaFoldDB" id="A0A2X2UZI1"/>
<evidence type="ECO:0000256" key="4">
    <source>
        <dbReference type="ARBA" id="ARBA00022679"/>
    </source>
</evidence>
<dbReference type="GO" id="GO:0005829">
    <property type="term" value="C:cytosol"/>
    <property type="evidence" value="ECO:0007669"/>
    <property type="project" value="TreeGrafter"/>
</dbReference>
<dbReference type="EC" id="3.5.4.10" evidence="10"/>
<dbReference type="SMART" id="SM00851">
    <property type="entry name" value="MGS"/>
    <property type="match status" value="1"/>
</dbReference>
<gene>
    <name evidence="10 12" type="primary">purH</name>
    <name evidence="12" type="ORF">NCTC11545_02058</name>
</gene>
<dbReference type="InterPro" id="IPR024051">
    <property type="entry name" value="AICAR_Tfase_dup_dom_sf"/>
</dbReference>
<comment type="similarity">
    <text evidence="3 10">Belongs to the PurH family.</text>
</comment>
<feature type="domain" description="MGS-like" evidence="11">
    <location>
        <begin position="6"/>
        <end position="156"/>
    </location>
</feature>
<name>A0A2X2UZI1_CAPOC</name>
<evidence type="ECO:0000256" key="1">
    <source>
        <dbReference type="ARBA" id="ARBA00004844"/>
    </source>
</evidence>
<dbReference type="FunFam" id="3.40.140.20:FF:000001">
    <property type="entry name" value="Bifunctional purine biosynthesis protein PurH"/>
    <property type="match status" value="1"/>
</dbReference>
<dbReference type="Pfam" id="PF01808">
    <property type="entry name" value="AICARFT_IMPCHas"/>
    <property type="match status" value="1"/>
</dbReference>
<dbReference type="PANTHER" id="PTHR11692">
    <property type="entry name" value="BIFUNCTIONAL PURINE BIOSYNTHESIS PROTEIN PURH"/>
    <property type="match status" value="1"/>
</dbReference>
<evidence type="ECO:0000256" key="9">
    <source>
        <dbReference type="ARBA" id="ARBA00050687"/>
    </source>
</evidence>
<comment type="domain">
    <text evidence="10">The IMP cyclohydrolase activity resides in the N-terminal region.</text>
</comment>
<evidence type="ECO:0000313" key="13">
    <source>
        <dbReference type="Proteomes" id="UP000250169"/>
    </source>
</evidence>
<dbReference type="InterPro" id="IPR016193">
    <property type="entry name" value="Cytidine_deaminase-like"/>
</dbReference>
<comment type="pathway">
    <text evidence="1 10">Purine metabolism; IMP biosynthesis via de novo pathway; IMP from 5-formamido-1-(5-phospho-D-ribosyl)imidazole-4-carboxamide: step 1/1.</text>
</comment>
<dbReference type="FunFam" id="3.40.140.20:FF:000005">
    <property type="entry name" value="Bifunctional purine biosynthesis protein PurH"/>
    <property type="match status" value="1"/>
</dbReference>
<dbReference type="GO" id="GO:0003937">
    <property type="term" value="F:IMP cyclohydrolase activity"/>
    <property type="evidence" value="ECO:0007669"/>
    <property type="project" value="UniProtKB-UniRule"/>
</dbReference>
<evidence type="ECO:0000256" key="5">
    <source>
        <dbReference type="ARBA" id="ARBA00022755"/>
    </source>
</evidence>
<evidence type="ECO:0000256" key="10">
    <source>
        <dbReference type="HAMAP-Rule" id="MF_00139"/>
    </source>
</evidence>
<dbReference type="HAMAP" id="MF_00139">
    <property type="entry name" value="PurH"/>
    <property type="match status" value="1"/>
</dbReference>
<dbReference type="FunFam" id="3.40.50.1380:FF:000001">
    <property type="entry name" value="Bifunctional purine biosynthesis protein PurH"/>
    <property type="match status" value="1"/>
</dbReference>
<comment type="pathway">
    <text evidence="2 10">Purine metabolism; IMP biosynthesis via de novo pathway; 5-formamido-1-(5-phospho-D-ribosyl)imidazole-4-carboxamide from 5-amino-1-(5-phospho-D-ribosyl)imidazole-4-carboxamide (10-formyl THF route): step 1/1.</text>
</comment>
<organism evidence="12 13">
    <name type="scientific">Capnocytophaga ochracea</name>
    <dbReference type="NCBI Taxonomy" id="1018"/>
    <lineage>
        <taxon>Bacteria</taxon>
        <taxon>Pseudomonadati</taxon>
        <taxon>Bacteroidota</taxon>
        <taxon>Flavobacteriia</taxon>
        <taxon>Flavobacteriales</taxon>
        <taxon>Flavobacteriaceae</taxon>
        <taxon>Capnocytophaga</taxon>
    </lineage>
</organism>
<evidence type="ECO:0000256" key="7">
    <source>
        <dbReference type="ARBA" id="ARBA00023268"/>
    </source>
</evidence>
<dbReference type="InterPro" id="IPR002695">
    <property type="entry name" value="PurH-like"/>
</dbReference>
<accession>A0A2X2UZI1</accession>
<dbReference type="NCBIfam" id="NF002049">
    <property type="entry name" value="PRK00881.1"/>
    <property type="match status" value="1"/>
</dbReference>
<dbReference type="CDD" id="cd01421">
    <property type="entry name" value="IMPCH"/>
    <property type="match status" value="1"/>
</dbReference>
<dbReference type="SUPFAM" id="SSF53927">
    <property type="entry name" value="Cytidine deaminase-like"/>
    <property type="match status" value="1"/>
</dbReference>
<reference evidence="12 13" key="1">
    <citation type="submission" date="2018-06" db="EMBL/GenBank/DDBJ databases">
        <authorList>
            <consortium name="Pathogen Informatics"/>
            <person name="Doyle S."/>
        </authorList>
    </citation>
    <scope>NUCLEOTIDE SEQUENCE [LARGE SCALE GENOMIC DNA]</scope>
    <source>
        <strain evidence="12 13">NCTC11545</strain>
    </source>
</reference>
<keyword evidence="6 10" id="KW-0378">Hydrolase</keyword>
<keyword evidence="4 10" id="KW-0808">Transferase</keyword>
<dbReference type="SUPFAM" id="SSF52335">
    <property type="entry name" value="Methylglyoxal synthase-like"/>
    <property type="match status" value="1"/>
</dbReference>
<comment type="catalytic activity">
    <reaction evidence="8 10">
        <text>(6R)-10-formyltetrahydrofolate + 5-amino-1-(5-phospho-beta-D-ribosyl)imidazole-4-carboxamide = 5-formamido-1-(5-phospho-D-ribosyl)imidazole-4-carboxamide + (6S)-5,6,7,8-tetrahydrofolate</text>
        <dbReference type="Rhea" id="RHEA:22192"/>
        <dbReference type="ChEBI" id="CHEBI:57453"/>
        <dbReference type="ChEBI" id="CHEBI:58467"/>
        <dbReference type="ChEBI" id="CHEBI:58475"/>
        <dbReference type="ChEBI" id="CHEBI:195366"/>
        <dbReference type="EC" id="2.1.2.3"/>
    </reaction>
</comment>
<dbReference type="Pfam" id="PF02142">
    <property type="entry name" value="MGS"/>
    <property type="match status" value="1"/>
</dbReference>
<evidence type="ECO:0000256" key="6">
    <source>
        <dbReference type="ARBA" id="ARBA00022801"/>
    </source>
</evidence>
<dbReference type="Gene3D" id="3.40.140.20">
    <property type="match status" value="2"/>
</dbReference>
<evidence type="ECO:0000256" key="2">
    <source>
        <dbReference type="ARBA" id="ARBA00004954"/>
    </source>
</evidence>
<evidence type="ECO:0000256" key="8">
    <source>
        <dbReference type="ARBA" id="ARBA00050488"/>
    </source>
</evidence>
<keyword evidence="5 10" id="KW-0658">Purine biosynthesis</keyword>
<protein>
    <recommendedName>
        <fullName evidence="10">Bifunctional purine biosynthesis protein PurH</fullName>
    </recommendedName>
    <domain>
        <recommendedName>
            <fullName evidence="10">Phosphoribosylaminoimidazolecarboxamide formyltransferase</fullName>
            <ecNumber evidence="10">2.1.2.3</ecNumber>
        </recommendedName>
        <alternativeName>
            <fullName evidence="10">AICAR transformylase</fullName>
        </alternativeName>
    </domain>
    <domain>
        <recommendedName>
            <fullName evidence="10">IMP cyclohydrolase</fullName>
            <ecNumber evidence="10">3.5.4.10</ecNumber>
        </recommendedName>
        <alternativeName>
            <fullName evidence="10">ATIC</fullName>
        </alternativeName>
        <alternativeName>
            <fullName evidence="10">IMP synthase</fullName>
        </alternativeName>
        <alternativeName>
            <fullName evidence="10">Inosinicase</fullName>
        </alternativeName>
    </domain>
</protein>
<evidence type="ECO:0000313" key="12">
    <source>
        <dbReference type="EMBL" id="SQA94859.1"/>
    </source>
</evidence>
<evidence type="ECO:0000256" key="3">
    <source>
        <dbReference type="ARBA" id="ARBA00007667"/>
    </source>
</evidence>
<dbReference type="GO" id="GO:0004643">
    <property type="term" value="F:phosphoribosylaminoimidazolecarboxamide formyltransferase activity"/>
    <property type="evidence" value="ECO:0007669"/>
    <property type="project" value="UniProtKB-UniRule"/>
</dbReference>
<dbReference type="EMBL" id="UAVS01000007">
    <property type="protein sequence ID" value="SQA94859.1"/>
    <property type="molecule type" value="Genomic_DNA"/>
</dbReference>
<dbReference type="Gene3D" id="3.40.50.1380">
    <property type="entry name" value="Methylglyoxal synthase-like domain"/>
    <property type="match status" value="1"/>
</dbReference>